<reference evidence="2" key="1">
    <citation type="submission" date="2024-03" db="EMBL/GenBank/DDBJ databases">
        <title>Complete genome sequence of Sulfurisphaera javensis strain KD-1.</title>
        <authorList>
            <person name="Sakai H."/>
            <person name="Nur N."/>
            <person name="Suwanto A."/>
            <person name="Kurosawa N."/>
        </authorList>
    </citation>
    <scope>NUCLEOTIDE SEQUENCE</scope>
    <source>
        <strain evidence="2">KD-1</strain>
    </source>
</reference>
<protein>
    <submittedName>
        <fullName evidence="2">Uncharacterized protein</fullName>
    </submittedName>
</protein>
<organism evidence="2">
    <name type="scientific">Sulfurisphaera javensis</name>
    <dbReference type="NCBI Taxonomy" id="2049879"/>
    <lineage>
        <taxon>Archaea</taxon>
        <taxon>Thermoproteota</taxon>
        <taxon>Thermoprotei</taxon>
        <taxon>Sulfolobales</taxon>
        <taxon>Sulfolobaceae</taxon>
        <taxon>Sulfurisphaera</taxon>
    </lineage>
</organism>
<dbReference type="RefSeq" id="WP_369609041.1">
    <property type="nucleotide sequence ID" value="NZ_AP031322.1"/>
</dbReference>
<dbReference type="GeneID" id="92354350"/>
<name>A0AAT9GRD0_9CREN</name>
<keyword evidence="1" id="KW-0472">Membrane</keyword>
<accession>A0AAT9GRD0</accession>
<keyword evidence="1" id="KW-0812">Transmembrane</keyword>
<dbReference type="EMBL" id="AP031322">
    <property type="protein sequence ID" value="BFH73453.1"/>
    <property type="molecule type" value="Genomic_DNA"/>
</dbReference>
<dbReference type="KEGG" id="sjv:SJAV_13970"/>
<evidence type="ECO:0000313" key="2">
    <source>
        <dbReference type="EMBL" id="BFH73453.1"/>
    </source>
</evidence>
<sequence>MPSLRLRKEFVISLMSGMSIGISLAIEPLLALGFFGDFLFSVYLVTAKKKRAKEHE</sequence>
<feature type="transmembrane region" description="Helical" evidence="1">
    <location>
        <begin position="20"/>
        <end position="45"/>
    </location>
</feature>
<dbReference type="AlphaFoldDB" id="A0AAT9GRD0"/>
<proteinExistence type="predicted"/>
<evidence type="ECO:0000256" key="1">
    <source>
        <dbReference type="SAM" id="Phobius"/>
    </source>
</evidence>
<gene>
    <name evidence="2" type="ORF">SJAV_13970</name>
</gene>
<keyword evidence="1" id="KW-1133">Transmembrane helix</keyword>